<keyword evidence="1" id="KW-0175">Coiled coil</keyword>
<keyword evidence="4" id="KW-1185">Reference proteome</keyword>
<feature type="compositionally biased region" description="Basic and acidic residues" evidence="2">
    <location>
        <begin position="1"/>
        <end position="11"/>
    </location>
</feature>
<evidence type="ECO:0000313" key="4">
    <source>
        <dbReference type="Proteomes" id="UP000703269"/>
    </source>
</evidence>
<proteinExistence type="predicted"/>
<feature type="compositionally biased region" description="Polar residues" evidence="2">
    <location>
        <begin position="139"/>
        <end position="159"/>
    </location>
</feature>
<evidence type="ECO:0000313" key="3">
    <source>
        <dbReference type="EMBL" id="GJE93838.1"/>
    </source>
</evidence>
<reference evidence="3 4" key="1">
    <citation type="submission" date="2021-08" db="EMBL/GenBank/DDBJ databases">
        <title>Draft Genome Sequence of Phanerochaete sordida strain YK-624.</title>
        <authorList>
            <person name="Mori T."/>
            <person name="Dohra H."/>
            <person name="Suzuki T."/>
            <person name="Kawagishi H."/>
            <person name="Hirai H."/>
        </authorList>
    </citation>
    <scope>NUCLEOTIDE SEQUENCE [LARGE SCALE GENOMIC DNA]</scope>
    <source>
        <strain evidence="3 4">YK-624</strain>
    </source>
</reference>
<dbReference type="AlphaFoldDB" id="A0A9P3LGJ1"/>
<evidence type="ECO:0000256" key="1">
    <source>
        <dbReference type="SAM" id="Coils"/>
    </source>
</evidence>
<organism evidence="3 4">
    <name type="scientific">Phanerochaete sordida</name>
    <dbReference type="NCBI Taxonomy" id="48140"/>
    <lineage>
        <taxon>Eukaryota</taxon>
        <taxon>Fungi</taxon>
        <taxon>Dikarya</taxon>
        <taxon>Basidiomycota</taxon>
        <taxon>Agaricomycotina</taxon>
        <taxon>Agaricomycetes</taxon>
        <taxon>Polyporales</taxon>
        <taxon>Phanerochaetaceae</taxon>
        <taxon>Phanerochaete</taxon>
    </lineage>
</organism>
<feature type="region of interest" description="Disordered" evidence="2">
    <location>
        <begin position="1"/>
        <end position="38"/>
    </location>
</feature>
<protein>
    <submittedName>
        <fullName evidence="3">Uncharacterized protein</fullName>
    </submittedName>
</protein>
<gene>
    <name evidence="3" type="ORF">PsYK624_100020</name>
</gene>
<accession>A0A9P3LGJ1</accession>
<feature type="compositionally biased region" description="Pro residues" evidence="2">
    <location>
        <begin position="124"/>
        <end position="138"/>
    </location>
</feature>
<dbReference type="Proteomes" id="UP000703269">
    <property type="component" value="Unassembled WGS sequence"/>
</dbReference>
<comment type="caution">
    <text evidence="3">The sequence shown here is derived from an EMBL/GenBank/DDBJ whole genome shotgun (WGS) entry which is preliminary data.</text>
</comment>
<feature type="coiled-coil region" evidence="1">
    <location>
        <begin position="52"/>
        <end position="86"/>
    </location>
</feature>
<evidence type="ECO:0000256" key="2">
    <source>
        <dbReference type="SAM" id="MobiDB-lite"/>
    </source>
</evidence>
<dbReference type="EMBL" id="BPQB01000035">
    <property type="protein sequence ID" value="GJE93838.1"/>
    <property type="molecule type" value="Genomic_DNA"/>
</dbReference>
<sequence>MEDTARPEMSRTDSNGTAPRVENSEKAKVPTAPAMPRTTRYKEKFLTMKERYEVVTAAHEKYERELASANEKIKRLQDECNLLLDAVDIAVPGQPSLLQYLAQDPVPPHYMTLSGPQYELPAVQPLPPPADVLPPQPPSRTHSQNSGSVPQTNGTNGHV</sequence>
<name>A0A9P3LGJ1_9APHY</name>
<feature type="region of interest" description="Disordered" evidence="2">
    <location>
        <begin position="120"/>
        <end position="159"/>
    </location>
</feature>
<dbReference type="OrthoDB" id="2442602at2759"/>